<gene>
    <name evidence="4" type="ORF">ENJ10_06935</name>
</gene>
<dbReference type="GO" id="GO:0000155">
    <property type="term" value="F:phosphorelay sensor kinase activity"/>
    <property type="evidence" value="ECO:0007669"/>
    <property type="project" value="InterPro"/>
</dbReference>
<dbReference type="InterPro" id="IPR013767">
    <property type="entry name" value="PAS_fold"/>
</dbReference>
<organism evidence="4">
    <name type="scientific">Caldithrix abyssi</name>
    <dbReference type="NCBI Taxonomy" id="187145"/>
    <lineage>
        <taxon>Bacteria</taxon>
        <taxon>Pseudomonadati</taxon>
        <taxon>Calditrichota</taxon>
        <taxon>Calditrichia</taxon>
        <taxon>Calditrichales</taxon>
        <taxon>Calditrichaceae</taxon>
        <taxon>Caldithrix</taxon>
    </lineage>
</organism>
<dbReference type="PANTHER" id="PTHR43547:SF2">
    <property type="entry name" value="HYBRID SIGNAL TRANSDUCTION HISTIDINE KINASE C"/>
    <property type="match status" value="1"/>
</dbReference>
<dbReference type="Gene3D" id="2.130.10.10">
    <property type="entry name" value="YVTN repeat-like/Quinoprotein amine dehydrogenase"/>
    <property type="match status" value="3"/>
</dbReference>
<keyword evidence="1" id="KW-0597">Phosphoprotein</keyword>
<dbReference type="Proteomes" id="UP000886005">
    <property type="component" value="Unassembled WGS sequence"/>
</dbReference>
<feature type="transmembrane region" description="Helical" evidence="2">
    <location>
        <begin position="724"/>
        <end position="745"/>
    </location>
</feature>
<dbReference type="Pfam" id="PF07494">
    <property type="entry name" value="Reg_prop"/>
    <property type="match status" value="5"/>
</dbReference>
<dbReference type="Pfam" id="PF07495">
    <property type="entry name" value="Y_Y_Y"/>
    <property type="match status" value="1"/>
</dbReference>
<dbReference type="InterPro" id="IPR035965">
    <property type="entry name" value="PAS-like_dom_sf"/>
</dbReference>
<dbReference type="InterPro" id="IPR000014">
    <property type="entry name" value="PAS"/>
</dbReference>
<keyword evidence="2" id="KW-1133">Transmembrane helix</keyword>
<protein>
    <submittedName>
        <fullName evidence="4">PAS domain S-box protein</fullName>
    </submittedName>
</protein>
<evidence type="ECO:0000256" key="2">
    <source>
        <dbReference type="SAM" id="Phobius"/>
    </source>
</evidence>
<dbReference type="InterPro" id="IPR011110">
    <property type="entry name" value="Reg_prop"/>
</dbReference>
<name>A0A7V1LLY1_CALAY</name>
<dbReference type="InterPro" id="IPR013783">
    <property type="entry name" value="Ig-like_fold"/>
</dbReference>
<evidence type="ECO:0000256" key="1">
    <source>
        <dbReference type="ARBA" id="ARBA00022553"/>
    </source>
</evidence>
<feature type="domain" description="PAS" evidence="3">
    <location>
        <begin position="773"/>
        <end position="843"/>
    </location>
</feature>
<keyword evidence="2" id="KW-0472">Membrane</keyword>
<evidence type="ECO:0000259" key="3">
    <source>
        <dbReference type="PROSITE" id="PS50112"/>
    </source>
</evidence>
<comment type="caution">
    <text evidence="4">The sequence shown here is derived from an EMBL/GenBank/DDBJ whole genome shotgun (WGS) entry which is preliminary data.</text>
</comment>
<dbReference type="PANTHER" id="PTHR43547">
    <property type="entry name" value="TWO-COMPONENT HISTIDINE KINASE"/>
    <property type="match status" value="1"/>
</dbReference>
<reference evidence="4" key="1">
    <citation type="journal article" date="2020" name="mSystems">
        <title>Genome- and Community-Level Interaction Insights into Carbon Utilization and Element Cycling Functions of Hydrothermarchaeota in Hydrothermal Sediment.</title>
        <authorList>
            <person name="Zhou Z."/>
            <person name="Liu Y."/>
            <person name="Xu W."/>
            <person name="Pan J."/>
            <person name="Luo Z.H."/>
            <person name="Li M."/>
        </authorList>
    </citation>
    <scope>NUCLEOTIDE SEQUENCE [LARGE SCALE GENOMIC DNA]</scope>
    <source>
        <strain evidence="4">HyVt-456</strain>
    </source>
</reference>
<dbReference type="SUPFAM" id="SSF63829">
    <property type="entry name" value="Calcium-dependent phosphotriesterase"/>
    <property type="match status" value="2"/>
</dbReference>
<proteinExistence type="predicted"/>
<dbReference type="SUPFAM" id="SSF55785">
    <property type="entry name" value="PYP-like sensor domain (PAS domain)"/>
    <property type="match status" value="1"/>
</dbReference>
<accession>A0A7V1LLY1</accession>
<dbReference type="InterPro" id="IPR036097">
    <property type="entry name" value="HisK_dim/P_sf"/>
</dbReference>
<dbReference type="GO" id="GO:0006355">
    <property type="term" value="P:regulation of DNA-templated transcription"/>
    <property type="evidence" value="ECO:0007669"/>
    <property type="project" value="InterPro"/>
</dbReference>
<dbReference type="NCBIfam" id="TIGR00229">
    <property type="entry name" value="sensory_box"/>
    <property type="match status" value="1"/>
</dbReference>
<dbReference type="CDD" id="cd00130">
    <property type="entry name" value="PAS"/>
    <property type="match status" value="1"/>
</dbReference>
<evidence type="ECO:0000313" key="4">
    <source>
        <dbReference type="EMBL" id="HED10406.1"/>
    </source>
</evidence>
<dbReference type="InterPro" id="IPR015943">
    <property type="entry name" value="WD40/YVTN_repeat-like_dom_sf"/>
</dbReference>
<dbReference type="InterPro" id="IPR011123">
    <property type="entry name" value="Y_Y_Y"/>
</dbReference>
<dbReference type="SMART" id="SM00091">
    <property type="entry name" value="PAS"/>
    <property type="match status" value="1"/>
</dbReference>
<sequence length="1018" mass="115804">MLRKRDILLIAMLMMLVIDLVSGQTYRFNTYRDKGYSANQIFSLLQDDNGYIWIGSGVGLSHYDSDRFQTYTVDNGLPANEILSLAQDSSGALWVGTALGMARIIPRNDGTVTIKNGPPFFSRYSISTLAIQKDWLWIGTRRNGLYRVNLKKEVPVKTFSKGVSVKEIKLSADGSVWVLDENGLKRYNITGRLLKNYPLDVGARLKSFLPVQNSIWLGTGRGLYRVDMENGRPRPFPLPGVKTIDVNRIISGRDGALWLAVNKGLFRVERDRVDYWHKKNGLPGEDIRALLFDRENNLWAGSYTNGLFSFSNRYVFSYTEKDGLLSPAVNCVTDDPATGRRLLATDRGVFVTTDSGLKRDPRFTALNDNIIWFIYRDNRGDLWLGGEDVLMRYSGGKLRRIKLDSITAECTFLDMLQDKAGRYWFATTIGLFARDGQGEYAFPEFARHDIRSVWDVFQASTDTLFFGTDNGLAFYDGRGFQFMQDAQGLPDRAIYTIAEDAAGGIWLGGDRGIILRGNNRYTLYGREAGFEGTIIAQILSDPWRKGLWVCTDKGIQFFKDGRAGRPFRAIDGLAGDEFTTQNSTWMAPDGRLWLGVFGGLTVLDPRWMFREMPLPRVFYRRAGYAAAPDSQLNDLNGDVVIPYDQANIVFDVQGIYYYNPSALQLEYRLDGYDTDWQQARPVQVIRYNRLSPGVYHFRIRARLGDQIIPLNGLDRSFEVDHPFWFSWWFIALVFVVAMFPLLLYFRYQSGKMEEVNKALQEQISKNSRDLALAEALLENIVEHSGHILITVDVKGRIVTWNKRAEEIFGFSKDYILHKSVSLLDIDNDPATFDSILKDTLRGGVLRMLEIKKKSADGRLVELVATATALKDRDHKNSLISLDMEDFSERNRLMELRINRERLLAGIEALNRLLATLSHYINNSIASISGMAQLVQMDDSYQDKFNEITQFQVRRIQAVLASLGELVRSLNVQTRDYVGEDDRLFDIEQQINAFIDSFHNTKKKEDEASGASRKDNDAD</sequence>
<dbReference type="AlphaFoldDB" id="A0A7V1LLY1"/>
<dbReference type="SUPFAM" id="SSF47384">
    <property type="entry name" value="Homodimeric domain of signal transducing histidine kinase"/>
    <property type="match status" value="1"/>
</dbReference>
<keyword evidence="2" id="KW-0812">Transmembrane</keyword>
<dbReference type="Gene3D" id="2.60.40.10">
    <property type="entry name" value="Immunoglobulins"/>
    <property type="match status" value="1"/>
</dbReference>
<dbReference type="EMBL" id="DRLD01000189">
    <property type="protein sequence ID" value="HED10406.1"/>
    <property type="molecule type" value="Genomic_DNA"/>
</dbReference>
<dbReference type="PROSITE" id="PS50112">
    <property type="entry name" value="PAS"/>
    <property type="match status" value="1"/>
</dbReference>
<dbReference type="Gene3D" id="3.30.450.20">
    <property type="entry name" value="PAS domain"/>
    <property type="match status" value="1"/>
</dbReference>
<dbReference type="Pfam" id="PF00989">
    <property type="entry name" value="PAS"/>
    <property type="match status" value="1"/>
</dbReference>